<accession>A0A9P6FJT4</accession>
<gene>
    <name evidence="2" type="ORF">BGW38_008611</name>
</gene>
<name>A0A9P6FJT4_9FUNG</name>
<evidence type="ECO:0000313" key="2">
    <source>
        <dbReference type="EMBL" id="KAF9571490.1"/>
    </source>
</evidence>
<feature type="region of interest" description="Disordered" evidence="1">
    <location>
        <begin position="51"/>
        <end position="72"/>
    </location>
</feature>
<reference evidence="2" key="1">
    <citation type="journal article" date="2020" name="Fungal Divers.">
        <title>Resolving the Mortierellaceae phylogeny through synthesis of multi-gene phylogenetics and phylogenomics.</title>
        <authorList>
            <person name="Vandepol N."/>
            <person name="Liber J."/>
            <person name="Desiro A."/>
            <person name="Na H."/>
            <person name="Kennedy M."/>
            <person name="Barry K."/>
            <person name="Grigoriev I.V."/>
            <person name="Miller A.N."/>
            <person name="O'Donnell K."/>
            <person name="Stajich J.E."/>
            <person name="Bonito G."/>
        </authorList>
    </citation>
    <scope>NUCLEOTIDE SEQUENCE</scope>
    <source>
        <strain evidence="2">KOD1015</strain>
    </source>
</reference>
<dbReference type="AlphaFoldDB" id="A0A9P6FJT4"/>
<dbReference type="Proteomes" id="UP000780801">
    <property type="component" value="Unassembled WGS sequence"/>
</dbReference>
<comment type="caution">
    <text evidence="2">The sequence shown here is derived from an EMBL/GenBank/DDBJ whole genome shotgun (WGS) entry which is preliminary data.</text>
</comment>
<dbReference type="InterPro" id="IPR037171">
    <property type="entry name" value="NagB/RpiA_transferase-like"/>
</dbReference>
<keyword evidence="3" id="KW-1185">Reference proteome</keyword>
<dbReference type="InterPro" id="IPR024185">
    <property type="entry name" value="FTHF_cligase-like_sf"/>
</dbReference>
<sequence length="72" mass="8412">MSILTESPPRRMTVFANLEKSCYVPRCKGKDMDMVKIESWDDFLALPKNNWNIPEPTQDQIRENGRKAKSRV</sequence>
<organism evidence="2 3">
    <name type="scientific">Lunasporangiospora selenospora</name>
    <dbReference type="NCBI Taxonomy" id="979761"/>
    <lineage>
        <taxon>Eukaryota</taxon>
        <taxon>Fungi</taxon>
        <taxon>Fungi incertae sedis</taxon>
        <taxon>Mucoromycota</taxon>
        <taxon>Mortierellomycotina</taxon>
        <taxon>Mortierellomycetes</taxon>
        <taxon>Mortierellales</taxon>
        <taxon>Mortierellaceae</taxon>
        <taxon>Lunasporangiospora</taxon>
    </lineage>
</organism>
<feature type="non-terminal residue" evidence="2">
    <location>
        <position position="1"/>
    </location>
</feature>
<proteinExistence type="predicted"/>
<dbReference type="Gene3D" id="3.40.50.10420">
    <property type="entry name" value="NagB/RpiA/CoA transferase-like"/>
    <property type="match status" value="1"/>
</dbReference>
<dbReference type="EMBL" id="JAABOA010005992">
    <property type="protein sequence ID" value="KAF9571490.1"/>
    <property type="molecule type" value="Genomic_DNA"/>
</dbReference>
<dbReference type="SUPFAM" id="SSF100950">
    <property type="entry name" value="NagB/RpiA/CoA transferase-like"/>
    <property type="match status" value="1"/>
</dbReference>
<protein>
    <submittedName>
        <fullName evidence="2">Uncharacterized protein</fullName>
    </submittedName>
</protein>
<evidence type="ECO:0000256" key="1">
    <source>
        <dbReference type="SAM" id="MobiDB-lite"/>
    </source>
</evidence>
<evidence type="ECO:0000313" key="3">
    <source>
        <dbReference type="Proteomes" id="UP000780801"/>
    </source>
</evidence>
<dbReference type="OrthoDB" id="2015992at2759"/>